<dbReference type="NCBIfam" id="TIGR00747">
    <property type="entry name" value="fabH"/>
    <property type="match status" value="1"/>
</dbReference>
<dbReference type="HAMAP" id="MF_01815">
    <property type="entry name" value="FabH"/>
    <property type="match status" value="1"/>
</dbReference>
<evidence type="ECO:0000313" key="13">
    <source>
        <dbReference type="Proteomes" id="UP001370590"/>
    </source>
</evidence>
<evidence type="ECO:0000259" key="10">
    <source>
        <dbReference type="Pfam" id="PF08541"/>
    </source>
</evidence>
<gene>
    <name evidence="9" type="primary">fabH</name>
    <name evidence="12" type="ORF">R4146_01200</name>
</gene>
<keyword evidence="13" id="KW-1185">Reference proteome</keyword>
<dbReference type="Pfam" id="PF08545">
    <property type="entry name" value="ACP_syn_III"/>
    <property type="match status" value="1"/>
</dbReference>
<keyword evidence="8 9" id="KW-0012">Acyltransferase</keyword>
<dbReference type="EMBL" id="JAWMWH010000001">
    <property type="protein sequence ID" value="MEJ6399806.1"/>
    <property type="molecule type" value="Genomic_DNA"/>
</dbReference>
<dbReference type="InterPro" id="IPR013747">
    <property type="entry name" value="ACP_syn_III_C"/>
</dbReference>
<dbReference type="EC" id="2.3.1.180" evidence="9"/>
<evidence type="ECO:0000256" key="8">
    <source>
        <dbReference type="ARBA" id="ARBA00023315"/>
    </source>
</evidence>
<keyword evidence="5 9" id="KW-0276">Fatty acid metabolism</keyword>
<feature type="domain" description="Beta-ketoacyl-[acyl-carrier-protein] synthase III C-terminal" evidence="10">
    <location>
        <begin position="238"/>
        <end position="327"/>
    </location>
</feature>
<comment type="subunit">
    <text evidence="9">Homodimer.</text>
</comment>
<keyword evidence="9" id="KW-0511">Multifunctional enzyme</keyword>
<reference evidence="12 13" key="1">
    <citation type="submission" date="2023-10" db="EMBL/GenBank/DDBJ databases">
        <title>Nicoliella lavandulae sp. nov. isolated from Lavandula angustifolia flowers.</title>
        <authorList>
            <person name="Alcantara C."/>
            <person name="Zuniga M."/>
            <person name="Landete J.M."/>
            <person name="Monedero V."/>
        </authorList>
    </citation>
    <scope>NUCLEOTIDE SEQUENCE [LARGE SCALE GENOMIC DNA]</scope>
    <source>
        <strain evidence="12 13">Es01</strain>
    </source>
</reference>
<evidence type="ECO:0000256" key="3">
    <source>
        <dbReference type="ARBA" id="ARBA00022516"/>
    </source>
</evidence>
<evidence type="ECO:0000313" key="12">
    <source>
        <dbReference type="EMBL" id="MEJ6399806.1"/>
    </source>
</evidence>
<dbReference type="NCBIfam" id="NF006829">
    <property type="entry name" value="PRK09352.1"/>
    <property type="match status" value="1"/>
</dbReference>
<dbReference type="SUPFAM" id="SSF53901">
    <property type="entry name" value="Thiolase-like"/>
    <property type="match status" value="1"/>
</dbReference>
<evidence type="ECO:0000256" key="2">
    <source>
        <dbReference type="ARBA" id="ARBA00022490"/>
    </source>
</evidence>
<protein>
    <recommendedName>
        <fullName evidence="9">Beta-ketoacyl-[acyl-carrier-protein] synthase III</fullName>
        <shortName evidence="9">Beta-ketoacyl-ACP synthase III</shortName>
        <shortName evidence="9">KAS III</shortName>
        <ecNumber evidence="9">2.3.1.180</ecNumber>
    </recommendedName>
    <alternativeName>
        <fullName evidence="9">3-oxoacyl-[acyl-carrier-protein] synthase 3</fullName>
    </alternativeName>
    <alternativeName>
        <fullName evidence="9">3-oxoacyl-[acyl-carrier-protein] synthase III</fullName>
    </alternativeName>
</protein>
<dbReference type="CDD" id="cd00830">
    <property type="entry name" value="KAS_III"/>
    <property type="match status" value="1"/>
</dbReference>
<feature type="active site" evidence="9">
    <location>
        <position position="112"/>
    </location>
</feature>
<name>A0ABU8SIV6_9LACO</name>
<evidence type="ECO:0000256" key="6">
    <source>
        <dbReference type="ARBA" id="ARBA00023098"/>
    </source>
</evidence>
<evidence type="ECO:0000259" key="11">
    <source>
        <dbReference type="Pfam" id="PF08545"/>
    </source>
</evidence>
<dbReference type="Proteomes" id="UP001370590">
    <property type="component" value="Unassembled WGS sequence"/>
</dbReference>
<dbReference type="GO" id="GO:0033818">
    <property type="term" value="F:beta-ketoacyl-acyl-carrier-protein synthase III activity"/>
    <property type="evidence" value="ECO:0007669"/>
    <property type="project" value="UniProtKB-EC"/>
</dbReference>
<organism evidence="12 13">
    <name type="scientific">Nicoliella lavandulae</name>
    <dbReference type="NCBI Taxonomy" id="3082954"/>
    <lineage>
        <taxon>Bacteria</taxon>
        <taxon>Bacillati</taxon>
        <taxon>Bacillota</taxon>
        <taxon>Bacilli</taxon>
        <taxon>Lactobacillales</taxon>
        <taxon>Lactobacillaceae</taxon>
        <taxon>Nicoliella</taxon>
    </lineage>
</organism>
<dbReference type="PANTHER" id="PTHR34069">
    <property type="entry name" value="3-OXOACYL-[ACYL-CARRIER-PROTEIN] SYNTHASE 3"/>
    <property type="match status" value="1"/>
</dbReference>
<feature type="domain" description="Beta-ketoacyl-[acyl-carrier-protein] synthase III N-terminal" evidence="11">
    <location>
        <begin position="106"/>
        <end position="186"/>
    </location>
</feature>
<dbReference type="Gene3D" id="3.40.47.10">
    <property type="match status" value="1"/>
</dbReference>
<comment type="pathway">
    <text evidence="9">Lipid metabolism; fatty acid biosynthesis.</text>
</comment>
<keyword evidence="2 9" id="KW-0963">Cytoplasm</keyword>
<feature type="region of interest" description="ACP-binding" evidence="9">
    <location>
        <begin position="254"/>
        <end position="258"/>
    </location>
</feature>
<evidence type="ECO:0000256" key="5">
    <source>
        <dbReference type="ARBA" id="ARBA00022832"/>
    </source>
</evidence>
<proteinExistence type="inferred from homology"/>
<dbReference type="Pfam" id="PF08541">
    <property type="entry name" value="ACP_syn_III_C"/>
    <property type="match status" value="1"/>
</dbReference>
<keyword evidence="7 9" id="KW-0275">Fatty acid biosynthesis</keyword>
<evidence type="ECO:0000256" key="7">
    <source>
        <dbReference type="ARBA" id="ARBA00023160"/>
    </source>
</evidence>
<feature type="active site" evidence="9">
    <location>
        <position position="253"/>
    </location>
</feature>
<comment type="caution">
    <text evidence="12">The sequence shown here is derived from an EMBL/GenBank/DDBJ whole genome shotgun (WGS) entry which is preliminary data.</text>
</comment>
<dbReference type="InterPro" id="IPR004655">
    <property type="entry name" value="FabH"/>
</dbReference>
<keyword evidence="4 9" id="KW-0808">Transferase</keyword>
<comment type="subcellular location">
    <subcellularLocation>
        <location evidence="9">Cytoplasm</location>
    </subcellularLocation>
</comment>
<dbReference type="RefSeq" id="WP_339959646.1">
    <property type="nucleotide sequence ID" value="NZ_JAWMWH010000001.1"/>
</dbReference>
<comment type="function">
    <text evidence="9">Catalyzes the condensation reaction of fatty acid synthesis by the addition to an acyl acceptor of two carbons from malonyl-ACP. Catalyzes the first condensation reaction which initiates fatty acid synthesis and may therefore play a role in governing the total rate of fatty acid production. Possesses both acetoacetyl-ACP synthase and acetyl transacylase activities. Its substrate specificity determines the biosynthesis of branched-chain and/or straight-chain of fatty acids.</text>
</comment>
<evidence type="ECO:0000256" key="9">
    <source>
        <dbReference type="HAMAP-Rule" id="MF_01815"/>
    </source>
</evidence>
<accession>A0ABU8SIV6</accession>
<comment type="catalytic activity">
    <reaction evidence="9">
        <text>malonyl-[ACP] + acetyl-CoA + H(+) = 3-oxobutanoyl-[ACP] + CO2 + CoA</text>
        <dbReference type="Rhea" id="RHEA:12080"/>
        <dbReference type="Rhea" id="RHEA-COMP:9623"/>
        <dbReference type="Rhea" id="RHEA-COMP:9625"/>
        <dbReference type="ChEBI" id="CHEBI:15378"/>
        <dbReference type="ChEBI" id="CHEBI:16526"/>
        <dbReference type="ChEBI" id="CHEBI:57287"/>
        <dbReference type="ChEBI" id="CHEBI:57288"/>
        <dbReference type="ChEBI" id="CHEBI:78449"/>
        <dbReference type="ChEBI" id="CHEBI:78450"/>
        <dbReference type="EC" id="2.3.1.180"/>
    </reaction>
</comment>
<evidence type="ECO:0000256" key="4">
    <source>
        <dbReference type="ARBA" id="ARBA00022679"/>
    </source>
</evidence>
<feature type="active site" evidence="9">
    <location>
        <position position="284"/>
    </location>
</feature>
<dbReference type="PANTHER" id="PTHR34069:SF2">
    <property type="entry name" value="BETA-KETOACYL-[ACYL-CARRIER-PROTEIN] SYNTHASE III"/>
    <property type="match status" value="1"/>
</dbReference>
<sequence length="327" mass="35191">MSTFSIMATAKAVPDKVVTNDDLAQIMDTSDEWISRRTGIKRRHVVTDETNTSLATNVAKQLLAKTHVSPEEIDFIIVATMSGDYMMPSTAAAVQGQIQANRAMAFDISAACSGFSYGLDVMHSLMATHPNSTGLLIGSEALSKLIDWHDRTTAVLFGDGAGGVLVTNRDNDVNGQFLGSQLDAYGADGDALTMGHIANQSPFVTVDDKADLPLHMDGHRVFDFAIRKVPASIQAAADQAHLKLSDVDFFILHQANQRIVKSVARKMKLPFDDRFPINIDEYGNTSAASEAILLAELVEDGKIKRGDILAMSGFGGGLTTGTVLLKY</sequence>
<evidence type="ECO:0000256" key="1">
    <source>
        <dbReference type="ARBA" id="ARBA00008642"/>
    </source>
</evidence>
<keyword evidence="3 9" id="KW-0444">Lipid biosynthesis</keyword>
<comment type="similarity">
    <text evidence="1 9">Belongs to the thiolase-like superfamily. FabH family.</text>
</comment>
<keyword evidence="6 9" id="KW-0443">Lipid metabolism</keyword>
<dbReference type="InterPro" id="IPR013751">
    <property type="entry name" value="ACP_syn_III_N"/>
</dbReference>
<comment type="domain">
    <text evidence="9">The last Arg residue of the ACP-binding site is essential for the weak association between ACP/AcpP and FabH.</text>
</comment>
<dbReference type="InterPro" id="IPR016039">
    <property type="entry name" value="Thiolase-like"/>
</dbReference>